<feature type="non-terminal residue" evidence="1">
    <location>
        <position position="39"/>
    </location>
</feature>
<dbReference type="EMBL" id="LXQA011303854">
    <property type="protein sequence ID" value="MCI92540.1"/>
    <property type="molecule type" value="Genomic_DNA"/>
</dbReference>
<organism evidence="1 2">
    <name type="scientific">Trifolium medium</name>
    <dbReference type="NCBI Taxonomy" id="97028"/>
    <lineage>
        <taxon>Eukaryota</taxon>
        <taxon>Viridiplantae</taxon>
        <taxon>Streptophyta</taxon>
        <taxon>Embryophyta</taxon>
        <taxon>Tracheophyta</taxon>
        <taxon>Spermatophyta</taxon>
        <taxon>Magnoliopsida</taxon>
        <taxon>eudicotyledons</taxon>
        <taxon>Gunneridae</taxon>
        <taxon>Pentapetalae</taxon>
        <taxon>rosids</taxon>
        <taxon>fabids</taxon>
        <taxon>Fabales</taxon>
        <taxon>Fabaceae</taxon>
        <taxon>Papilionoideae</taxon>
        <taxon>50 kb inversion clade</taxon>
        <taxon>NPAAA clade</taxon>
        <taxon>Hologalegina</taxon>
        <taxon>IRL clade</taxon>
        <taxon>Trifolieae</taxon>
        <taxon>Trifolium</taxon>
    </lineage>
</organism>
<comment type="caution">
    <text evidence="1">The sequence shown here is derived from an EMBL/GenBank/DDBJ whole genome shotgun (WGS) entry which is preliminary data.</text>
</comment>
<evidence type="ECO:0000313" key="2">
    <source>
        <dbReference type="Proteomes" id="UP000265520"/>
    </source>
</evidence>
<keyword evidence="2" id="KW-1185">Reference proteome</keyword>
<protein>
    <submittedName>
        <fullName evidence="1">Uncharacterized protein</fullName>
    </submittedName>
</protein>
<proteinExistence type="predicted"/>
<sequence length="39" mass="4049">METAAVVWTSKEHAEGFATAEVDYGTGGWTASWTAGDGT</sequence>
<evidence type="ECO:0000313" key="1">
    <source>
        <dbReference type="EMBL" id="MCI92540.1"/>
    </source>
</evidence>
<reference evidence="1 2" key="1">
    <citation type="journal article" date="2018" name="Front. Plant Sci.">
        <title>Red Clover (Trifolium pratense) and Zigzag Clover (T. medium) - A Picture of Genomic Similarities and Differences.</title>
        <authorList>
            <person name="Dluhosova J."/>
            <person name="Istvanek J."/>
            <person name="Nedelnik J."/>
            <person name="Repkova J."/>
        </authorList>
    </citation>
    <scope>NUCLEOTIDE SEQUENCE [LARGE SCALE GENOMIC DNA]</scope>
    <source>
        <strain evidence="2">cv. 10/8</strain>
        <tissue evidence="1">Leaf</tissue>
    </source>
</reference>
<accession>A0A392W1I2</accession>
<dbReference type="AlphaFoldDB" id="A0A392W1I2"/>
<dbReference type="Proteomes" id="UP000265520">
    <property type="component" value="Unassembled WGS sequence"/>
</dbReference>
<name>A0A392W1I2_9FABA</name>